<dbReference type="NCBIfam" id="NF045760">
    <property type="entry name" value="YtpR"/>
    <property type="match status" value="1"/>
</dbReference>
<dbReference type="Gene3D" id="2.40.50.140">
    <property type="entry name" value="Nucleic acid-binding proteins"/>
    <property type="match status" value="1"/>
</dbReference>
<comment type="caution">
    <text evidence="5">The sequence shown here is derived from an EMBL/GenBank/DDBJ whole genome shotgun (WGS) entry which is preliminary data.</text>
</comment>
<evidence type="ECO:0000256" key="2">
    <source>
        <dbReference type="ARBA" id="ARBA00022884"/>
    </source>
</evidence>
<dbReference type="CDD" id="cd02796">
    <property type="entry name" value="tRNA_bind_bactPheRS"/>
    <property type="match status" value="1"/>
</dbReference>
<dbReference type="InterPro" id="IPR033714">
    <property type="entry name" value="tRNA_bind_bactPheRS"/>
</dbReference>
<dbReference type="InterPro" id="IPR012340">
    <property type="entry name" value="NA-bd_OB-fold"/>
</dbReference>
<dbReference type="RefSeq" id="WP_056941631.1">
    <property type="nucleotide sequence ID" value="NZ_AZCX01000001.1"/>
</dbReference>
<proteinExistence type="predicted"/>
<protein>
    <submittedName>
        <fullName evidence="5">tRNA-binding domain protein</fullName>
    </submittedName>
</protein>
<dbReference type="InterPro" id="IPR027855">
    <property type="entry name" value="DUF4479"/>
</dbReference>
<evidence type="ECO:0000259" key="4">
    <source>
        <dbReference type="PROSITE" id="PS50886"/>
    </source>
</evidence>
<name>A0A0R1HUM4_9LACO</name>
<evidence type="ECO:0000313" key="5">
    <source>
        <dbReference type="EMBL" id="KRK49209.1"/>
    </source>
</evidence>
<reference evidence="5 6" key="1">
    <citation type="journal article" date="2015" name="Genome Announc.">
        <title>Expanding the biotechnology potential of lactobacilli through comparative genomics of 213 strains and associated genera.</title>
        <authorList>
            <person name="Sun Z."/>
            <person name="Harris H.M."/>
            <person name="McCann A."/>
            <person name="Guo C."/>
            <person name="Argimon S."/>
            <person name="Zhang W."/>
            <person name="Yang X."/>
            <person name="Jeffery I.B."/>
            <person name="Cooney J.C."/>
            <person name="Kagawa T.F."/>
            <person name="Liu W."/>
            <person name="Song Y."/>
            <person name="Salvetti E."/>
            <person name="Wrobel A."/>
            <person name="Rasinkangas P."/>
            <person name="Parkhill J."/>
            <person name="Rea M.C."/>
            <person name="O'Sullivan O."/>
            <person name="Ritari J."/>
            <person name="Douillard F.P."/>
            <person name="Paul Ross R."/>
            <person name="Yang R."/>
            <person name="Briner A.E."/>
            <person name="Felis G.E."/>
            <person name="de Vos W.M."/>
            <person name="Barrangou R."/>
            <person name="Klaenhammer T.R."/>
            <person name="Caufield P.W."/>
            <person name="Cui Y."/>
            <person name="Zhang H."/>
            <person name="O'Toole P.W."/>
        </authorList>
    </citation>
    <scope>NUCLEOTIDE SEQUENCE [LARGE SCALE GENOMIC DNA]</scope>
    <source>
        <strain evidence="5 6">JCM 15530</strain>
    </source>
</reference>
<dbReference type="SUPFAM" id="SSF50249">
    <property type="entry name" value="Nucleic acid-binding proteins"/>
    <property type="match status" value="1"/>
</dbReference>
<evidence type="ECO:0000313" key="6">
    <source>
        <dbReference type="Proteomes" id="UP000050911"/>
    </source>
</evidence>
<dbReference type="GO" id="GO:0000049">
    <property type="term" value="F:tRNA binding"/>
    <property type="evidence" value="ECO:0007669"/>
    <property type="project" value="UniProtKB-UniRule"/>
</dbReference>
<dbReference type="InterPro" id="IPR037154">
    <property type="entry name" value="YtpR-like_sf"/>
</dbReference>
<evidence type="ECO:0000256" key="3">
    <source>
        <dbReference type="PROSITE-ProRule" id="PRU00209"/>
    </source>
</evidence>
<dbReference type="PROSITE" id="PS50886">
    <property type="entry name" value="TRBD"/>
    <property type="match status" value="1"/>
</dbReference>
<dbReference type="STRING" id="1302272.FC96_GL000130"/>
<dbReference type="Proteomes" id="UP000050911">
    <property type="component" value="Unassembled WGS sequence"/>
</dbReference>
<accession>A0A0R1HUM4</accession>
<feature type="domain" description="TRNA-binding" evidence="4">
    <location>
        <begin position="91"/>
        <end position="202"/>
    </location>
</feature>
<evidence type="ECO:0000256" key="1">
    <source>
        <dbReference type="ARBA" id="ARBA00022555"/>
    </source>
</evidence>
<dbReference type="EMBL" id="AZCX01000001">
    <property type="protein sequence ID" value="KRK49209.1"/>
    <property type="molecule type" value="Genomic_DNA"/>
</dbReference>
<dbReference type="Pfam" id="PF14794">
    <property type="entry name" value="DUF4479"/>
    <property type="match status" value="1"/>
</dbReference>
<dbReference type="OrthoDB" id="9805455at2"/>
<dbReference type="PATRIC" id="fig|1302272.5.peg.127"/>
<keyword evidence="1 3" id="KW-0820">tRNA-binding</keyword>
<organism evidence="5 6">
    <name type="scientific">Secundilactobacillus kimchicus JCM 15530</name>
    <dbReference type="NCBI Taxonomy" id="1302272"/>
    <lineage>
        <taxon>Bacteria</taxon>
        <taxon>Bacillati</taxon>
        <taxon>Bacillota</taxon>
        <taxon>Bacilli</taxon>
        <taxon>Lactobacillales</taxon>
        <taxon>Lactobacillaceae</taxon>
        <taxon>Secundilactobacillus</taxon>
    </lineage>
</organism>
<dbReference type="AlphaFoldDB" id="A0A0R1HUM4"/>
<sequence length="211" mass="22638">MLISSYNKKALGDVLIVICAPDVEQQASETRGSVTRIFDVATGETLGYNFDQVSKTLGDLSVAGQIVLTTDQVGQLNDVLSAAGFTPDLMPDTRSKFVVGYVKKMTPHPDSDHLTVTTTVVEEGKELQIVSGSPNMQAGIKVVVAEVGAMMPDGLIIWPGKLRGVESNGMISSGRELRIPNAPNRPGALILPDDYEVGQPFDFERAKTLFS</sequence>
<dbReference type="InterPro" id="IPR002547">
    <property type="entry name" value="tRNA-bd_dom"/>
</dbReference>
<gene>
    <name evidence="5" type="ORF">FC96_GL000130</name>
</gene>
<keyword evidence="6" id="KW-1185">Reference proteome</keyword>
<dbReference type="Gene3D" id="3.30.1940.10">
    <property type="entry name" value="YtpR-like"/>
    <property type="match status" value="1"/>
</dbReference>
<dbReference type="Pfam" id="PF01588">
    <property type="entry name" value="tRNA_bind"/>
    <property type="match status" value="1"/>
</dbReference>
<keyword evidence="2 3" id="KW-0694">RNA-binding</keyword>